<protein>
    <submittedName>
        <fullName evidence="1">Uncharacterized protein</fullName>
    </submittedName>
</protein>
<comment type="caution">
    <text evidence="1">The sequence shown here is derived from an EMBL/GenBank/DDBJ whole genome shotgun (WGS) entry which is preliminary data.</text>
</comment>
<sequence length="81" mass="8825">MASGECKRWTLKENLNILAAVDHNPKKKQIDIASELGFPASTVNAIVSKCKEIEVNALVFGAGRKEAPGARHKQLQEALLK</sequence>
<evidence type="ECO:0000313" key="2">
    <source>
        <dbReference type="Proteomes" id="UP000821865"/>
    </source>
</evidence>
<organism evidence="1 2">
    <name type="scientific">Dermacentor silvarum</name>
    <name type="common">Tick</name>
    <dbReference type="NCBI Taxonomy" id="543639"/>
    <lineage>
        <taxon>Eukaryota</taxon>
        <taxon>Metazoa</taxon>
        <taxon>Ecdysozoa</taxon>
        <taxon>Arthropoda</taxon>
        <taxon>Chelicerata</taxon>
        <taxon>Arachnida</taxon>
        <taxon>Acari</taxon>
        <taxon>Parasitiformes</taxon>
        <taxon>Ixodida</taxon>
        <taxon>Ixodoidea</taxon>
        <taxon>Ixodidae</taxon>
        <taxon>Rhipicephalinae</taxon>
        <taxon>Dermacentor</taxon>
    </lineage>
</organism>
<keyword evidence="2" id="KW-1185">Reference proteome</keyword>
<proteinExistence type="predicted"/>
<gene>
    <name evidence="1" type="ORF">HPB49_003233</name>
</gene>
<dbReference type="EMBL" id="CM023477">
    <property type="protein sequence ID" value="KAH7936716.1"/>
    <property type="molecule type" value="Genomic_DNA"/>
</dbReference>
<name>A0ACB8C714_DERSI</name>
<accession>A0ACB8C714</accession>
<evidence type="ECO:0000313" key="1">
    <source>
        <dbReference type="EMBL" id="KAH7936716.1"/>
    </source>
</evidence>
<dbReference type="Proteomes" id="UP000821865">
    <property type="component" value="Chromosome 8"/>
</dbReference>
<reference evidence="1" key="1">
    <citation type="submission" date="2020-05" db="EMBL/GenBank/DDBJ databases">
        <title>Large-scale comparative analyses of tick genomes elucidate their genetic diversity and vector capacities.</title>
        <authorList>
            <person name="Jia N."/>
            <person name="Wang J."/>
            <person name="Shi W."/>
            <person name="Du L."/>
            <person name="Sun Y."/>
            <person name="Zhan W."/>
            <person name="Jiang J."/>
            <person name="Wang Q."/>
            <person name="Zhang B."/>
            <person name="Ji P."/>
            <person name="Sakyi L.B."/>
            <person name="Cui X."/>
            <person name="Yuan T."/>
            <person name="Jiang B."/>
            <person name="Yang W."/>
            <person name="Lam T.T.-Y."/>
            <person name="Chang Q."/>
            <person name="Ding S."/>
            <person name="Wang X."/>
            <person name="Zhu J."/>
            <person name="Ruan X."/>
            <person name="Zhao L."/>
            <person name="Wei J."/>
            <person name="Que T."/>
            <person name="Du C."/>
            <person name="Cheng J."/>
            <person name="Dai P."/>
            <person name="Han X."/>
            <person name="Huang E."/>
            <person name="Gao Y."/>
            <person name="Liu J."/>
            <person name="Shao H."/>
            <person name="Ye R."/>
            <person name="Li L."/>
            <person name="Wei W."/>
            <person name="Wang X."/>
            <person name="Wang C."/>
            <person name="Yang T."/>
            <person name="Huo Q."/>
            <person name="Li W."/>
            <person name="Guo W."/>
            <person name="Chen H."/>
            <person name="Zhou L."/>
            <person name="Ni X."/>
            <person name="Tian J."/>
            <person name="Zhou Y."/>
            <person name="Sheng Y."/>
            <person name="Liu T."/>
            <person name="Pan Y."/>
            <person name="Xia L."/>
            <person name="Li J."/>
            <person name="Zhao F."/>
            <person name="Cao W."/>
        </authorList>
    </citation>
    <scope>NUCLEOTIDE SEQUENCE</scope>
    <source>
        <strain evidence="1">Dsil-2018</strain>
    </source>
</reference>